<dbReference type="InterPro" id="IPR003594">
    <property type="entry name" value="HATPase_dom"/>
</dbReference>
<comment type="caution">
    <text evidence="14">The sequence shown here is derived from an EMBL/GenBank/DDBJ whole genome shotgun (WGS) entry which is preliminary data.</text>
</comment>
<name>A0A537IVI4_9BACT</name>
<evidence type="ECO:0000256" key="2">
    <source>
        <dbReference type="ARBA" id="ARBA00004370"/>
    </source>
</evidence>
<dbReference type="Gene3D" id="6.10.340.10">
    <property type="match status" value="1"/>
</dbReference>
<sequence length="442" mass="47435">MYIRTRLAVLVTLLVGITLALVGTATYKLLRHGLLTEIERDVTRRAATFAASRPQPPYPLDVFAAPDVFLQVVNAGGTPVAGSGNLGGRVLPLDERMRSGEVVEGRVGGRPLFLTAAPLSDGTYIVVARSPVTIYGALRQLRSLLYGVIGAALLLAGVVSWVVARAALRPVERLRQRVTYAGPHDEVGRLAATFNAMLAELDAVYRQLDESNQRLRQFLADCAHELRTPLTLITSSLDLLARLGETDPAFAAQALADIRQEAERMARMITQLLILGRADAGAQIARKPVLLTDTIVDVCRQGQAMAEGIRFVNDVRDTITGVMVDGNPDYLKQLLMILVDNACKYTQPPGEVRIAAALEDGKVRLSVSDSGTGIDPGDLPRIFDRFYRGKNATGTTGTGLGLAIARWVAEQHGGTIEVESAPGRGSRFSVLLPVATQGQPAA</sequence>
<keyword evidence="10 11" id="KW-0472">Membrane</keyword>
<evidence type="ECO:0000313" key="15">
    <source>
        <dbReference type="Proteomes" id="UP000318834"/>
    </source>
</evidence>
<keyword evidence="7 14" id="KW-0418">Kinase</keyword>
<dbReference type="SUPFAM" id="SSF55874">
    <property type="entry name" value="ATPase domain of HSP90 chaperone/DNA topoisomerase II/histidine kinase"/>
    <property type="match status" value="1"/>
</dbReference>
<dbReference type="Proteomes" id="UP000318834">
    <property type="component" value="Unassembled WGS sequence"/>
</dbReference>
<dbReference type="CDD" id="cd00082">
    <property type="entry name" value="HisKA"/>
    <property type="match status" value="1"/>
</dbReference>
<dbReference type="EC" id="2.7.13.3" evidence="3"/>
<feature type="domain" description="HAMP" evidence="13">
    <location>
        <begin position="174"/>
        <end position="206"/>
    </location>
</feature>
<keyword evidence="8 11" id="KW-1133">Transmembrane helix</keyword>
<evidence type="ECO:0000256" key="1">
    <source>
        <dbReference type="ARBA" id="ARBA00000085"/>
    </source>
</evidence>
<gene>
    <name evidence="14" type="ORF">E6H05_06675</name>
</gene>
<dbReference type="Gene3D" id="1.10.287.130">
    <property type="match status" value="1"/>
</dbReference>
<dbReference type="SMART" id="SM00387">
    <property type="entry name" value="HATPase_c"/>
    <property type="match status" value="1"/>
</dbReference>
<dbReference type="PRINTS" id="PR00344">
    <property type="entry name" value="BCTRLSENSOR"/>
</dbReference>
<evidence type="ECO:0000256" key="10">
    <source>
        <dbReference type="ARBA" id="ARBA00023136"/>
    </source>
</evidence>
<dbReference type="PROSITE" id="PS50885">
    <property type="entry name" value="HAMP"/>
    <property type="match status" value="1"/>
</dbReference>
<organism evidence="14 15">
    <name type="scientific">Candidatus Segetimicrobium genomatis</name>
    <dbReference type="NCBI Taxonomy" id="2569760"/>
    <lineage>
        <taxon>Bacteria</taxon>
        <taxon>Bacillati</taxon>
        <taxon>Candidatus Sysuimicrobiota</taxon>
        <taxon>Candidatus Sysuimicrobiia</taxon>
        <taxon>Candidatus Sysuimicrobiales</taxon>
        <taxon>Candidatus Segetimicrobiaceae</taxon>
        <taxon>Candidatus Segetimicrobium</taxon>
    </lineage>
</organism>
<dbReference type="InterPro" id="IPR036890">
    <property type="entry name" value="HATPase_C_sf"/>
</dbReference>
<dbReference type="FunFam" id="3.30.565.10:FF:000006">
    <property type="entry name" value="Sensor histidine kinase WalK"/>
    <property type="match status" value="1"/>
</dbReference>
<dbReference type="GO" id="GO:0000155">
    <property type="term" value="F:phosphorelay sensor kinase activity"/>
    <property type="evidence" value="ECO:0007669"/>
    <property type="project" value="InterPro"/>
</dbReference>
<evidence type="ECO:0000256" key="4">
    <source>
        <dbReference type="ARBA" id="ARBA00022553"/>
    </source>
</evidence>
<keyword evidence="6 11" id="KW-0812">Transmembrane</keyword>
<keyword evidence="4" id="KW-0597">Phosphoprotein</keyword>
<dbReference type="CDD" id="cd06225">
    <property type="entry name" value="HAMP"/>
    <property type="match status" value="1"/>
</dbReference>
<evidence type="ECO:0000256" key="8">
    <source>
        <dbReference type="ARBA" id="ARBA00022989"/>
    </source>
</evidence>
<dbReference type="FunFam" id="1.10.287.130:FF:000001">
    <property type="entry name" value="Two-component sensor histidine kinase"/>
    <property type="match status" value="1"/>
</dbReference>
<proteinExistence type="predicted"/>
<evidence type="ECO:0000256" key="7">
    <source>
        <dbReference type="ARBA" id="ARBA00022777"/>
    </source>
</evidence>
<comment type="catalytic activity">
    <reaction evidence="1">
        <text>ATP + protein L-histidine = ADP + protein N-phospho-L-histidine.</text>
        <dbReference type="EC" id="2.7.13.3"/>
    </reaction>
</comment>
<comment type="subcellular location">
    <subcellularLocation>
        <location evidence="2">Membrane</location>
    </subcellularLocation>
</comment>
<dbReference type="AlphaFoldDB" id="A0A537IVI4"/>
<evidence type="ECO:0000259" key="13">
    <source>
        <dbReference type="PROSITE" id="PS50885"/>
    </source>
</evidence>
<dbReference type="InterPro" id="IPR003660">
    <property type="entry name" value="HAMP_dom"/>
</dbReference>
<evidence type="ECO:0000256" key="6">
    <source>
        <dbReference type="ARBA" id="ARBA00022692"/>
    </source>
</evidence>
<dbReference type="InterPro" id="IPR005467">
    <property type="entry name" value="His_kinase_dom"/>
</dbReference>
<dbReference type="InterPro" id="IPR004358">
    <property type="entry name" value="Sig_transdc_His_kin-like_C"/>
</dbReference>
<dbReference type="PANTHER" id="PTHR45436">
    <property type="entry name" value="SENSOR HISTIDINE KINASE YKOH"/>
    <property type="match status" value="1"/>
</dbReference>
<dbReference type="EMBL" id="VBAP01000044">
    <property type="protein sequence ID" value="TMI75303.1"/>
    <property type="molecule type" value="Genomic_DNA"/>
</dbReference>
<dbReference type="CDD" id="cd00075">
    <property type="entry name" value="HATPase"/>
    <property type="match status" value="1"/>
</dbReference>
<dbReference type="SMART" id="SM00304">
    <property type="entry name" value="HAMP"/>
    <property type="match status" value="1"/>
</dbReference>
<accession>A0A537IVI4</accession>
<evidence type="ECO:0000256" key="3">
    <source>
        <dbReference type="ARBA" id="ARBA00012438"/>
    </source>
</evidence>
<feature type="transmembrane region" description="Helical" evidence="11">
    <location>
        <begin position="144"/>
        <end position="168"/>
    </location>
</feature>
<feature type="domain" description="Histidine kinase" evidence="12">
    <location>
        <begin position="221"/>
        <end position="436"/>
    </location>
</feature>
<dbReference type="GO" id="GO:0005886">
    <property type="term" value="C:plasma membrane"/>
    <property type="evidence" value="ECO:0007669"/>
    <property type="project" value="TreeGrafter"/>
</dbReference>
<dbReference type="InterPro" id="IPR050428">
    <property type="entry name" value="TCS_sensor_his_kinase"/>
</dbReference>
<dbReference type="SMART" id="SM00388">
    <property type="entry name" value="HisKA"/>
    <property type="match status" value="1"/>
</dbReference>
<dbReference type="InterPro" id="IPR036097">
    <property type="entry name" value="HisK_dim/P_sf"/>
</dbReference>
<evidence type="ECO:0000256" key="5">
    <source>
        <dbReference type="ARBA" id="ARBA00022679"/>
    </source>
</evidence>
<dbReference type="InterPro" id="IPR003661">
    <property type="entry name" value="HisK_dim/P_dom"/>
</dbReference>
<reference evidence="14 15" key="1">
    <citation type="journal article" date="2019" name="Nat. Microbiol.">
        <title>Mediterranean grassland soil C-N compound turnover is dependent on rainfall and depth, and is mediated by genomically divergent microorganisms.</title>
        <authorList>
            <person name="Diamond S."/>
            <person name="Andeer P.F."/>
            <person name="Li Z."/>
            <person name="Crits-Christoph A."/>
            <person name="Burstein D."/>
            <person name="Anantharaman K."/>
            <person name="Lane K.R."/>
            <person name="Thomas B.C."/>
            <person name="Pan C."/>
            <person name="Northen T.R."/>
            <person name="Banfield J.F."/>
        </authorList>
    </citation>
    <scope>NUCLEOTIDE SEQUENCE [LARGE SCALE GENOMIC DNA]</scope>
    <source>
        <strain evidence="14">NP_8</strain>
    </source>
</reference>
<dbReference type="SUPFAM" id="SSF47384">
    <property type="entry name" value="Homodimeric domain of signal transducing histidine kinase"/>
    <property type="match status" value="1"/>
</dbReference>
<dbReference type="Gene3D" id="3.30.565.10">
    <property type="entry name" value="Histidine kinase-like ATPase, C-terminal domain"/>
    <property type="match status" value="1"/>
</dbReference>
<keyword evidence="9" id="KW-0902">Two-component regulatory system</keyword>
<protein>
    <recommendedName>
        <fullName evidence="3">histidine kinase</fullName>
        <ecNumber evidence="3">2.7.13.3</ecNumber>
    </recommendedName>
</protein>
<keyword evidence="5" id="KW-0808">Transferase</keyword>
<evidence type="ECO:0000259" key="12">
    <source>
        <dbReference type="PROSITE" id="PS50109"/>
    </source>
</evidence>
<dbReference type="PROSITE" id="PS50109">
    <property type="entry name" value="HIS_KIN"/>
    <property type="match status" value="1"/>
</dbReference>
<dbReference type="Pfam" id="PF02518">
    <property type="entry name" value="HATPase_c"/>
    <property type="match status" value="1"/>
</dbReference>
<dbReference type="Pfam" id="PF00512">
    <property type="entry name" value="HisKA"/>
    <property type="match status" value="1"/>
</dbReference>
<evidence type="ECO:0000256" key="9">
    <source>
        <dbReference type="ARBA" id="ARBA00023012"/>
    </source>
</evidence>
<dbReference type="PANTHER" id="PTHR45436:SF5">
    <property type="entry name" value="SENSOR HISTIDINE KINASE TRCS"/>
    <property type="match status" value="1"/>
</dbReference>
<evidence type="ECO:0000256" key="11">
    <source>
        <dbReference type="SAM" id="Phobius"/>
    </source>
</evidence>
<evidence type="ECO:0000313" key="14">
    <source>
        <dbReference type="EMBL" id="TMI75303.1"/>
    </source>
</evidence>